<dbReference type="Pfam" id="PF04500">
    <property type="entry name" value="FLYWCH"/>
    <property type="match status" value="3"/>
</dbReference>
<name>A0ABN7NDL7_TIMPD</name>
<evidence type="ECO:0000259" key="5">
    <source>
        <dbReference type="Pfam" id="PF04500"/>
    </source>
</evidence>
<dbReference type="Proteomes" id="UP001153148">
    <property type="component" value="Unassembled WGS sequence"/>
</dbReference>
<keyword evidence="2" id="KW-0863">Zinc-finger</keyword>
<evidence type="ECO:0000256" key="4">
    <source>
        <dbReference type="SAM" id="MobiDB-lite"/>
    </source>
</evidence>
<dbReference type="PANTHER" id="PTHR31665">
    <property type="entry name" value="FLYWCH FAMILY MEMBER 2-RELATED"/>
    <property type="match status" value="1"/>
</dbReference>
<keyword evidence="7" id="KW-1185">Reference proteome</keyword>
<keyword evidence="3" id="KW-0862">Zinc</keyword>
<dbReference type="EMBL" id="CAJPIN010000001">
    <property type="protein sequence ID" value="CAG2052895.1"/>
    <property type="molecule type" value="Genomic_DNA"/>
</dbReference>
<comment type="caution">
    <text evidence="6">The sequence shown here is derived from an EMBL/GenBank/DDBJ whole genome shotgun (WGS) entry which is preliminary data.</text>
</comment>
<dbReference type="InterPro" id="IPR040312">
    <property type="entry name" value="FWCH1/FWCH2"/>
</dbReference>
<organism evidence="6 7">
    <name type="scientific">Timema podura</name>
    <name type="common">Walking stick</name>
    <dbReference type="NCBI Taxonomy" id="61482"/>
    <lineage>
        <taxon>Eukaryota</taxon>
        <taxon>Metazoa</taxon>
        <taxon>Ecdysozoa</taxon>
        <taxon>Arthropoda</taxon>
        <taxon>Hexapoda</taxon>
        <taxon>Insecta</taxon>
        <taxon>Pterygota</taxon>
        <taxon>Neoptera</taxon>
        <taxon>Polyneoptera</taxon>
        <taxon>Phasmatodea</taxon>
        <taxon>Timematodea</taxon>
        <taxon>Timematoidea</taxon>
        <taxon>Timematidae</taxon>
        <taxon>Timema</taxon>
    </lineage>
</organism>
<gene>
    <name evidence="6" type="ORF">TPAB3V08_LOCUS1</name>
</gene>
<evidence type="ECO:0000313" key="6">
    <source>
        <dbReference type="EMBL" id="CAG2052895.1"/>
    </source>
</evidence>
<accession>A0ABN7NDL7</accession>
<evidence type="ECO:0000256" key="3">
    <source>
        <dbReference type="ARBA" id="ARBA00022833"/>
    </source>
</evidence>
<feature type="domain" description="FLYWCH-type" evidence="5">
    <location>
        <begin position="286"/>
        <end position="339"/>
    </location>
</feature>
<evidence type="ECO:0000313" key="7">
    <source>
        <dbReference type="Proteomes" id="UP001153148"/>
    </source>
</evidence>
<keyword evidence="1" id="KW-0479">Metal-binding</keyword>
<evidence type="ECO:0000256" key="1">
    <source>
        <dbReference type="ARBA" id="ARBA00022723"/>
    </source>
</evidence>
<feature type="domain" description="FLYWCH-type" evidence="5">
    <location>
        <begin position="37"/>
        <end position="81"/>
    </location>
</feature>
<dbReference type="Gene3D" id="2.20.25.240">
    <property type="match status" value="3"/>
</dbReference>
<dbReference type="InterPro" id="IPR007588">
    <property type="entry name" value="Znf_FLYWCH"/>
</dbReference>
<proteinExistence type="predicted"/>
<dbReference type="PANTHER" id="PTHR31665:SF0">
    <property type="entry name" value="FLYWCH FAMILY MEMBER 2"/>
    <property type="match status" value="1"/>
</dbReference>
<sequence length="363" mass="41028">MTGAQGNKAGRSGQNIDKKEMGRINVRRKFKVGSSYFITSRRGTHQLVVGDYLYSKNRNIGEKTYWICSEVHNGCRSRCVSLRNQCFPNFHQSLLLGGNGLTKEPLQALHEKRVLTPNLPSSKAGVVHPNWLTTITFIINKMVATAEYFGDVQNALSDVVVLSSLRVKEVLISWLSMIAFIPKIMQQVAGHSGGVQSTLKLVADHGRPIFIDSGRAGGTYQLVINKFIYNKERSRGKKIFWRCSDRAKTGCPSRCITSTNEVVITCAEHNHNEHSSAFFIEAKKPGGYWLAFNDFIYRQDRVRGDRTFWRCVDSPATGCRARCVTFQNQVYSMCLSHTHEHHRPAWGQGRQLSRAENSKEQQK</sequence>
<evidence type="ECO:0000256" key="2">
    <source>
        <dbReference type="ARBA" id="ARBA00022771"/>
    </source>
</evidence>
<feature type="domain" description="FLYWCH-type" evidence="5">
    <location>
        <begin position="217"/>
        <end position="271"/>
    </location>
</feature>
<protein>
    <recommendedName>
        <fullName evidence="5">FLYWCH-type domain-containing protein</fullName>
    </recommendedName>
</protein>
<feature type="region of interest" description="Disordered" evidence="4">
    <location>
        <begin position="1"/>
        <end position="20"/>
    </location>
</feature>
<reference evidence="6" key="1">
    <citation type="submission" date="2021-03" db="EMBL/GenBank/DDBJ databases">
        <authorList>
            <person name="Tran Van P."/>
        </authorList>
    </citation>
    <scope>NUCLEOTIDE SEQUENCE</scope>
</reference>